<dbReference type="Gene3D" id="1.10.520.20">
    <property type="entry name" value="N-terminal domain of the delta subunit of the F1F0-ATP synthase"/>
    <property type="match status" value="1"/>
</dbReference>
<dbReference type="HAMAP" id="MF_01416">
    <property type="entry name" value="ATP_synth_delta_bact"/>
    <property type="match status" value="1"/>
</dbReference>
<dbReference type="SUPFAM" id="SSF47928">
    <property type="entry name" value="N-terminal domain of the delta subunit of the F1F0-ATP synthase"/>
    <property type="match status" value="1"/>
</dbReference>
<sequence>MSDFRAASRYAKSLLELANEQGVLEEVHNDMLLFTKVCNQNKDFGLMLKNPVIKHDKKRAILESIFNGKVHSLTMAIFDIISRKNREAIMPAIAREFHNQYNIIKQIGVASVTTAIPLTDTLRKDMKEIVVKITGKKDIDLKEIVNEEIIGGYILKMGDQQIDDSIRTKLKTLAKGFSQNHYIKEI</sequence>
<gene>
    <name evidence="7 8" type="primary">atpH</name>
    <name evidence="8" type="ORF">LDX50_25775</name>
</gene>
<evidence type="ECO:0000256" key="3">
    <source>
        <dbReference type="ARBA" id="ARBA00022781"/>
    </source>
</evidence>
<dbReference type="InterPro" id="IPR000711">
    <property type="entry name" value="ATPase_OSCP/dsu"/>
</dbReference>
<evidence type="ECO:0000256" key="1">
    <source>
        <dbReference type="ARBA" id="ARBA00004370"/>
    </source>
</evidence>
<comment type="subcellular location">
    <subcellularLocation>
        <location evidence="7">Cell membrane</location>
        <topology evidence="7">Peripheral membrane protein</topology>
    </subcellularLocation>
    <subcellularLocation>
        <location evidence="1">Membrane</location>
    </subcellularLocation>
</comment>
<keyword evidence="5 7" id="KW-0472">Membrane</keyword>
<dbReference type="InterPro" id="IPR026015">
    <property type="entry name" value="ATP_synth_OSCP/delta_N_sf"/>
</dbReference>
<dbReference type="AlphaFoldDB" id="A0A9X1HWF5"/>
<reference evidence="8" key="1">
    <citation type="submission" date="2021-09" db="EMBL/GenBank/DDBJ databases">
        <title>Fulvivirga sp. isolated from coastal sediment.</title>
        <authorList>
            <person name="Yu H."/>
        </authorList>
    </citation>
    <scope>NUCLEOTIDE SEQUENCE</scope>
    <source>
        <strain evidence="8">1062</strain>
    </source>
</reference>
<proteinExistence type="inferred from homology"/>
<keyword evidence="6 7" id="KW-0066">ATP synthesis</keyword>
<comment type="function">
    <text evidence="7">This protein is part of the stalk that links CF(0) to CF(1). It either transmits conformational changes from CF(0) to CF(1) or is implicated in proton conduction.</text>
</comment>
<dbReference type="Proteomes" id="UP001139409">
    <property type="component" value="Unassembled WGS sequence"/>
</dbReference>
<keyword evidence="2 7" id="KW-0813">Transport</keyword>
<evidence type="ECO:0000256" key="4">
    <source>
        <dbReference type="ARBA" id="ARBA00023065"/>
    </source>
</evidence>
<keyword evidence="3 7" id="KW-0375">Hydrogen ion transport</keyword>
<dbReference type="GO" id="GO:0046933">
    <property type="term" value="F:proton-transporting ATP synthase activity, rotational mechanism"/>
    <property type="evidence" value="ECO:0007669"/>
    <property type="project" value="UniProtKB-UniRule"/>
</dbReference>
<dbReference type="NCBIfam" id="TIGR01145">
    <property type="entry name" value="ATP_synt_delta"/>
    <property type="match status" value="1"/>
</dbReference>
<dbReference type="PRINTS" id="PR00125">
    <property type="entry name" value="ATPASEDELTA"/>
</dbReference>
<evidence type="ECO:0000256" key="5">
    <source>
        <dbReference type="ARBA" id="ARBA00023136"/>
    </source>
</evidence>
<keyword evidence="7" id="KW-0139">CF(1)</keyword>
<comment type="caution">
    <text evidence="8">The sequence shown here is derived from an EMBL/GenBank/DDBJ whole genome shotgun (WGS) entry which is preliminary data.</text>
</comment>
<dbReference type="RefSeq" id="WP_225699162.1">
    <property type="nucleotide sequence ID" value="NZ_JAIXNE010000005.1"/>
</dbReference>
<accession>A0A9X1HWF5</accession>
<name>A0A9X1HWF5_9BACT</name>
<evidence type="ECO:0000256" key="7">
    <source>
        <dbReference type="HAMAP-Rule" id="MF_01416"/>
    </source>
</evidence>
<comment type="similarity">
    <text evidence="7">Belongs to the ATPase delta chain family.</text>
</comment>
<keyword evidence="7" id="KW-1003">Cell membrane</keyword>
<dbReference type="InterPro" id="IPR020781">
    <property type="entry name" value="ATPase_OSCP/d_CS"/>
</dbReference>
<dbReference type="PANTHER" id="PTHR11910">
    <property type="entry name" value="ATP SYNTHASE DELTA CHAIN"/>
    <property type="match status" value="1"/>
</dbReference>
<evidence type="ECO:0000256" key="6">
    <source>
        <dbReference type="ARBA" id="ARBA00023310"/>
    </source>
</evidence>
<organism evidence="8 9">
    <name type="scientific">Fulvivirga sedimenti</name>
    <dbReference type="NCBI Taxonomy" id="2879465"/>
    <lineage>
        <taxon>Bacteria</taxon>
        <taxon>Pseudomonadati</taxon>
        <taxon>Bacteroidota</taxon>
        <taxon>Cytophagia</taxon>
        <taxon>Cytophagales</taxon>
        <taxon>Fulvivirgaceae</taxon>
        <taxon>Fulvivirga</taxon>
    </lineage>
</organism>
<evidence type="ECO:0000256" key="2">
    <source>
        <dbReference type="ARBA" id="ARBA00022448"/>
    </source>
</evidence>
<dbReference type="Pfam" id="PF00213">
    <property type="entry name" value="OSCP"/>
    <property type="match status" value="1"/>
</dbReference>
<keyword evidence="9" id="KW-1185">Reference proteome</keyword>
<keyword evidence="4 7" id="KW-0406">Ion transport</keyword>
<comment type="function">
    <text evidence="7">F(1)F(0) ATP synthase produces ATP from ADP in the presence of a proton or sodium gradient. F-type ATPases consist of two structural domains, F(1) containing the extramembraneous catalytic core and F(0) containing the membrane proton channel, linked together by a central stalk and a peripheral stalk. During catalysis, ATP synthesis in the catalytic domain of F(1) is coupled via a rotary mechanism of the central stalk subunits to proton translocation.</text>
</comment>
<evidence type="ECO:0000313" key="9">
    <source>
        <dbReference type="Proteomes" id="UP001139409"/>
    </source>
</evidence>
<dbReference type="PROSITE" id="PS00389">
    <property type="entry name" value="ATPASE_DELTA"/>
    <property type="match status" value="1"/>
</dbReference>
<protein>
    <recommendedName>
        <fullName evidence="7">ATP synthase subunit delta</fullName>
    </recommendedName>
    <alternativeName>
        <fullName evidence="7">ATP synthase F(1) sector subunit delta</fullName>
    </alternativeName>
    <alternativeName>
        <fullName evidence="7">F-type ATPase subunit delta</fullName>
        <shortName evidence="7">F-ATPase subunit delta</shortName>
    </alternativeName>
</protein>
<dbReference type="EMBL" id="JAIXNE010000005">
    <property type="protein sequence ID" value="MCA6078308.1"/>
    <property type="molecule type" value="Genomic_DNA"/>
</dbReference>
<evidence type="ECO:0000313" key="8">
    <source>
        <dbReference type="EMBL" id="MCA6078308.1"/>
    </source>
</evidence>
<dbReference type="GO" id="GO:0005886">
    <property type="term" value="C:plasma membrane"/>
    <property type="evidence" value="ECO:0007669"/>
    <property type="project" value="UniProtKB-SubCell"/>
</dbReference>
<dbReference type="GO" id="GO:0045259">
    <property type="term" value="C:proton-transporting ATP synthase complex"/>
    <property type="evidence" value="ECO:0007669"/>
    <property type="project" value="UniProtKB-KW"/>
</dbReference>